<dbReference type="GeneID" id="17035998"/>
<gene>
    <name evidence="1" type="ORF">COCSUDRAFT_45675</name>
</gene>
<keyword evidence="2" id="KW-1185">Reference proteome</keyword>
<organism evidence="1 2">
    <name type="scientific">Coccomyxa subellipsoidea (strain C-169)</name>
    <name type="common">Green microalga</name>
    <dbReference type="NCBI Taxonomy" id="574566"/>
    <lineage>
        <taxon>Eukaryota</taxon>
        <taxon>Viridiplantae</taxon>
        <taxon>Chlorophyta</taxon>
        <taxon>core chlorophytes</taxon>
        <taxon>Trebouxiophyceae</taxon>
        <taxon>Trebouxiophyceae incertae sedis</taxon>
        <taxon>Coccomyxaceae</taxon>
        <taxon>Coccomyxa</taxon>
        <taxon>Coccomyxa subellipsoidea</taxon>
    </lineage>
</organism>
<proteinExistence type="predicted"/>
<dbReference type="KEGG" id="csl:COCSUDRAFT_45675"/>
<reference evidence="1 2" key="1">
    <citation type="journal article" date="2012" name="Genome Biol.">
        <title>The genome of the polar eukaryotic microalga coccomyxa subellipsoidea reveals traits of cold adaptation.</title>
        <authorList>
            <person name="Blanc G."/>
            <person name="Agarkova I."/>
            <person name="Grimwood J."/>
            <person name="Kuo A."/>
            <person name="Brueggeman A."/>
            <person name="Dunigan D."/>
            <person name="Gurnon J."/>
            <person name="Ladunga I."/>
            <person name="Lindquist E."/>
            <person name="Lucas S."/>
            <person name="Pangilinan J."/>
            <person name="Proschold T."/>
            <person name="Salamov A."/>
            <person name="Schmutz J."/>
            <person name="Weeks D."/>
            <person name="Yamada T."/>
            <person name="Claverie J.M."/>
            <person name="Grigoriev I."/>
            <person name="Van Etten J."/>
            <person name="Lomsadze A."/>
            <person name="Borodovsky M."/>
        </authorList>
    </citation>
    <scope>NUCLEOTIDE SEQUENCE [LARGE SCALE GENOMIC DNA]</scope>
    <source>
        <strain evidence="1 2">C-169</strain>
    </source>
</reference>
<dbReference type="RefSeq" id="XP_005642590.1">
    <property type="nucleotide sequence ID" value="XM_005642533.1"/>
</dbReference>
<dbReference type="Proteomes" id="UP000007264">
    <property type="component" value="Unassembled WGS sequence"/>
</dbReference>
<accession>I0YI27</accession>
<protein>
    <submittedName>
        <fullName evidence="1">Uncharacterized protein</fullName>
    </submittedName>
</protein>
<name>I0YI27_COCSC</name>
<dbReference type="EMBL" id="AGSI01000028">
    <property type="protein sequence ID" value="EIE18046.1"/>
    <property type="molecule type" value="Genomic_DNA"/>
</dbReference>
<sequence length="397" mass="42642">MTTPLTNHPGDSKLSLLSKTLSSHLSTWGTNILLLKAFQIIISVFAAPIHTGTRVEGLYKPGKIGCSVSGKCGYAEAGCKLLCLKARGKRQRSNAKEREAPAECIHYMIVYYVHLLSLRKEGREFVSALYILLGRQYQDDSPPLPAAQLGRLSLRSAARAPAQPHTPAVAPGGASAACRPACREAIQLLKSLRVCSQRLSCGGVPGSMGSRRLLRRLCPRPLPNTTLPGLCGTPSGQPFRSLKWLDKPAASAAFLSSEILGWLGSDILLVVFMACFQAEPTPQALPIQAEPPEQDGHASKPADALLALATPSPPAAVEPPSPLLLTAVPHHVATQRTGGRKKQRGPRRLLKPMDLAFPIQTDGEVALFFSLHSDSAMKNRDGSDNFVNMATQFNAAW</sequence>
<comment type="caution">
    <text evidence="1">The sequence shown here is derived from an EMBL/GenBank/DDBJ whole genome shotgun (WGS) entry which is preliminary data.</text>
</comment>
<evidence type="ECO:0000313" key="1">
    <source>
        <dbReference type="EMBL" id="EIE18046.1"/>
    </source>
</evidence>
<dbReference type="AlphaFoldDB" id="I0YI27"/>
<evidence type="ECO:0000313" key="2">
    <source>
        <dbReference type="Proteomes" id="UP000007264"/>
    </source>
</evidence>